<dbReference type="Proteomes" id="UP000321954">
    <property type="component" value="Chromosome"/>
</dbReference>
<sequence>MTGGHEHWSRKDLLRPITVQTHVDPVPEFIIKNALKQLGLSKKDFLDWI</sequence>
<dbReference type="InterPro" id="IPR038570">
    <property type="entry name" value="HicA_sf"/>
</dbReference>
<dbReference type="EMBL" id="CP042476">
    <property type="protein sequence ID" value="QED39090.1"/>
    <property type="molecule type" value="Genomic_DNA"/>
</dbReference>
<dbReference type="AlphaFoldDB" id="A0A5B8YM56"/>
<dbReference type="Gene3D" id="3.30.920.30">
    <property type="entry name" value="Hypothetical protein"/>
    <property type="match status" value="1"/>
</dbReference>
<evidence type="ECO:0000313" key="1">
    <source>
        <dbReference type="EMBL" id="QED39090.1"/>
    </source>
</evidence>
<reference evidence="1 2" key="1">
    <citation type="submission" date="2019-08" db="EMBL/GenBank/DDBJ databases">
        <title>Antarcticibacterium arcticum sp. nov., a bacterium isolated from marine sediment of the Canadian Beaufort Sea.</title>
        <authorList>
            <person name="Lee Y.M."/>
            <person name="Baek K."/>
            <person name="Lee D.-H."/>
            <person name="Shin S.C."/>
            <person name="Jin Y.K."/>
            <person name="Park Y."/>
        </authorList>
    </citation>
    <scope>NUCLEOTIDE SEQUENCE [LARGE SCALE GENOMIC DNA]</scope>
    <source>
        <strain evidence="1 2">PAMC 28998</strain>
    </source>
</reference>
<organism evidence="1 2">
    <name type="scientific">Antarcticibacterium arcticum</name>
    <dbReference type="NCBI Taxonomy" id="2585771"/>
    <lineage>
        <taxon>Bacteria</taxon>
        <taxon>Pseudomonadati</taxon>
        <taxon>Bacteroidota</taxon>
        <taxon>Flavobacteriia</taxon>
        <taxon>Flavobacteriales</taxon>
        <taxon>Flavobacteriaceae</taxon>
        <taxon>Antarcticibacterium</taxon>
    </lineage>
</organism>
<keyword evidence="2" id="KW-1185">Reference proteome</keyword>
<name>A0A5B8YM56_9FLAO</name>
<dbReference type="KEGG" id="anp:FK178_08620"/>
<dbReference type="OrthoDB" id="680615at2"/>
<gene>
    <name evidence="1" type="ORF">FK178_08620</name>
</gene>
<dbReference type="SUPFAM" id="SSF54786">
    <property type="entry name" value="YcfA/nrd intein domain"/>
    <property type="match status" value="1"/>
</dbReference>
<accession>A0A5B8YM56</accession>
<evidence type="ECO:0000313" key="2">
    <source>
        <dbReference type="Proteomes" id="UP000321954"/>
    </source>
</evidence>
<protein>
    <submittedName>
        <fullName evidence="1">Type II toxin-antitoxin system HicA family toxin</fullName>
    </submittedName>
</protein>
<proteinExistence type="predicted"/>